<reference evidence="3 4" key="1">
    <citation type="submission" date="2020-03" db="EMBL/GenBank/DDBJ databases">
        <authorList>
            <person name="Zhu W."/>
        </authorList>
    </citation>
    <scope>NUCLEOTIDE SEQUENCE [LARGE SCALE GENOMIC DNA]</scope>
    <source>
        <strain evidence="3 4">323-1</strain>
    </source>
</reference>
<dbReference type="PANTHER" id="PTHR37951">
    <property type="entry name" value="CYTOPLASMIC PROTEIN-RELATED"/>
    <property type="match status" value="1"/>
</dbReference>
<dbReference type="InterPro" id="IPR010657">
    <property type="entry name" value="ImpA_N"/>
</dbReference>
<dbReference type="PANTHER" id="PTHR37951:SF1">
    <property type="entry name" value="TYPE VI SECRETION SYSTEM COMPONENT TSSA1"/>
    <property type="match status" value="1"/>
</dbReference>
<dbReference type="NCBIfam" id="TIGR03363">
    <property type="entry name" value="VI_chp_8"/>
    <property type="match status" value="1"/>
</dbReference>
<evidence type="ECO:0000313" key="4">
    <source>
        <dbReference type="Proteomes" id="UP000502297"/>
    </source>
</evidence>
<proteinExistence type="predicted"/>
<dbReference type="Pfam" id="PF06812">
    <property type="entry name" value="ImpA_N"/>
    <property type="match status" value="1"/>
</dbReference>
<evidence type="ECO:0000313" key="3">
    <source>
        <dbReference type="EMBL" id="QIO07356.1"/>
    </source>
</evidence>
<gene>
    <name evidence="3" type="primary">tssA</name>
    <name evidence="3" type="ORF">G8E00_16110</name>
</gene>
<feature type="compositionally biased region" description="Low complexity" evidence="1">
    <location>
        <begin position="255"/>
        <end position="265"/>
    </location>
</feature>
<feature type="compositionally biased region" description="Polar residues" evidence="1">
    <location>
        <begin position="266"/>
        <end position="275"/>
    </location>
</feature>
<evidence type="ECO:0000256" key="1">
    <source>
        <dbReference type="SAM" id="MobiDB-lite"/>
    </source>
</evidence>
<sequence length="376" mass="43011">MSMELEPLLQPISEDEICGVDLSFSNEFHEIKKARTEDDPLLDLGDWVAEPKQADWGFVASKSATLLKDKTKDIRLLTWISEAWGNLYGFEGIARGLELSCRMLDQYWLKIHPEIEDDDLDQRLGLLQGLANQVPTLIKKVPLLNVQPFYSIFDYEKILHQQNVRLKNAEDSTSNISTEMEEFDQALFNTSKSFQFQNYQHFIEILEHWDVLKQVLDQLMELEAPSFAAIDSQLDSINKTLRKIYKADAFDSANAASSTSSVSSTPVENANSKTQPEISQNLATTMNNQSQQSFQPQPQSHLQNREQAMKVLQEIADYFQANEPHSPVSYMLQKTIKWSHMPLHEWLAQVIKNDNPLESVQELLGVQTSSNESNDW</sequence>
<accession>A0A6G8RZH7</accession>
<dbReference type="InterPro" id="IPR017740">
    <property type="entry name" value="TssA-like"/>
</dbReference>
<name>A0A6G8RZH7_9GAMM</name>
<dbReference type="RefSeq" id="WP_166012537.1">
    <property type="nucleotide sequence ID" value="NZ_CP049801.1"/>
</dbReference>
<dbReference type="KEGG" id="asha:G8E00_16110"/>
<feature type="region of interest" description="Disordered" evidence="1">
    <location>
        <begin position="255"/>
        <end position="275"/>
    </location>
</feature>
<organism evidence="3 4">
    <name type="scientific">Acinetobacter shaoyimingii</name>
    <dbReference type="NCBI Taxonomy" id="2715164"/>
    <lineage>
        <taxon>Bacteria</taxon>
        <taxon>Pseudomonadati</taxon>
        <taxon>Pseudomonadota</taxon>
        <taxon>Gammaproteobacteria</taxon>
        <taxon>Moraxellales</taxon>
        <taxon>Moraxellaceae</taxon>
        <taxon>Acinetobacter</taxon>
    </lineage>
</organism>
<keyword evidence="4" id="KW-1185">Reference proteome</keyword>
<feature type="domain" description="ImpA N-terminal" evidence="2">
    <location>
        <begin position="9"/>
        <end position="131"/>
    </location>
</feature>
<dbReference type="AlphaFoldDB" id="A0A6G8RZH7"/>
<dbReference type="EMBL" id="CP049801">
    <property type="protein sequence ID" value="QIO07356.1"/>
    <property type="molecule type" value="Genomic_DNA"/>
</dbReference>
<evidence type="ECO:0000259" key="2">
    <source>
        <dbReference type="Pfam" id="PF06812"/>
    </source>
</evidence>
<protein>
    <submittedName>
        <fullName evidence="3">Type VI secretion system protein TssA</fullName>
    </submittedName>
</protein>
<dbReference type="Proteomes" id="UP000502297">
    <property type="component" value="Chromosome"/>
</dbReference>